<feature type="compositionally biased region" description="Acidic residues" evidence="2">
    <location>
        <begin position="206"/>
        <end position="219"/>
    </location>
</feature>
<evidence type="ECO:0000256" key="1">
    <source>
        <dbReference type="PROSITE-ProRule" id="PRU00076"/>
    </source>
</evidence>
<dbReference type="CDD" id="cd00054">
    <property type="entry name" value="EGF_CA"/>
    <property type="match status" value="1"/>
</dbReference>
<keyword evidence="1" id="KW-0245">EGF-like domain</keyword>
<dbReference type="Pfam" id="PF00008">
    <property type="entry name" value="EGF"/>
    <property type="match status" value="1"/>
</dbReference>
<keyword evidence="3" id="KW-0812">Transmembrane</keyword>
<dbReference type="Gene3D" id="2.10.25.10">
    <property type="entry name" value="Laminin"/>
    <property type="match status" value="1"/>
</dbReference>
<keyword evidence="7" id="KW-1185">Reference proteome</keyword>
<name>A0A0N4V566_ENTVE</name>
<evidence type="ECO:0000313" key="6">
    <source>
        <dbReference type="EMBL" id="VDD90228.1"/>
    </source>
</evidence>
<feature type="compositionally biased region" description="Basic and acidic residues" evidence="2">
    <location>
        <begin position="139"/>
        <end position="157"/>
    </location>
</feature>
<organism evidence="8">
    <name type="scientific">Enterobius vermicularis</name>
    <name type="common">Human pinworm</name>
    <dbReference type="NCBI Taxonomy" id="51028"/>
    <lineage>
        <taxon>Eukaryota</taxon>
        <taxon>Metazoa</taxon>
        <taxon>Ecdysozoa</taxon>
        <taxon>Nematoda</taxon>
        <taxon>Chromadorea</taxon>
        <taxon>Rhabditida</taxon>
        <taxon>Spirurina</taxon>
        <taxon>Oxyuridomorpha</taxon>
        <taxon>Oxyuroidea</taxon>
        <taxon>Oxyuridae</taxon>
        <taxon>Enterobius</taxon>
    </lineage>
</organism>
<keyword evidence="4" id="KW-0732">Signal</keyword>
<dbReference type="AlphaFoldDB" id="A0A0N4V566"/>
<feature type="chain" id="PRO_5043122688" evidence="4">
    <location>
        <begin position="20"/>
        <end position="267"/>
    </location>
</feature>
<feature type="region of interest" description="Disordered" evidence="2">
    <location>
        <begin position="193"/>
        <end position="219"/>
    </location>
</feature>
<comment type="caution">
    <text evidence="1">Lacks conserved residue(s) required for the propagation of feature annotation.</text>
</comment>
<feature type="compositionally biased region" description="Polar residues" evidence="2">
    <location>
        <begin position="193"/>
        <end position="204"/>
    </location>
</feature>
<reference evidence="8" key="1">
    <citation type="submission" date="2017-02" db="UniProtKB">
        <authorList>
            <consortium name="WormBaseParasite"/>
        </authorList>
    </citation>
    <scope>IDENTIFICATION</scope>
</reference>
<keyword evidence="1" id="KW-1015">Disulfide bond</keyword>
<feature type="domain" description="EGF-like" evidence="5">
    <location>
        <begin position="26"/>
        <end position="65"/>
    </location>
</feature>
<protein>
    <submittedName>
        <fullName evidence="8">EGF-like domain-containing protein</fullName>
    </submittedName>
</protein>
<feature type="disulfide bond" evidence="1">
    <location>
        <begin position="30"/>
        <end position="40"/>
    </location>
</feature>
<dbReference type="EMBL" id="UXUI01008016">
    <property type="protein sequence ID" value="VDD90228.1"/>
    <property type="molecule type" value="Genomic_DNA"/>
</dbReference>
<dbReference type="WBParaSite" id="EVEC_0000534801-mRNA-1">
    <property type="protein sequence ID" value="EVEC_0000534801-mRNA-1"/>
    <property type="gene ID" value="EVEC_0000534801"/>
</dbReference>
<evidence type="ECO:0000256" key="4">
    <source>
        <dbReference type="SAM" id="SignalP"/>
    </source>
</evidence>
<dbReference type="Proteomes" id="UP000274131">
    <property type="component" value="Unassembled WGS sequence"/>
</dbReference>
<evidence type="ECO:0000313" key="8">
    <source>
        <dbReference type="WBParaSite" id="EVEC_0000534801-mRNA-1"/>
    </source>
</evidence>
<feature type="transmembrane region" description="Helical" evidence="3">
    <location>
        <begin position="234"/>
        <end position="255"/>
    </location>
</feature>
<reference evidence="6 7" key="2">
    <citation type="submission" date="2018-10" db="EMBL/GenBank/DDBJ databases">
        <authorList>
            <consortium name="Pathogen Informatics"/>
        </authorList>
    </citation>
    <scope>NUCLEOTIDE SEQUENCE [LARGE SCALE GENOMIC DNA]</scope>
</reference>
<gene>
    <name evidence="6" type="ORF">EVEC_LOCUS4979</name>
</gene>
<feature type="region of interest" description="Disordered" evidence="2">
    <location>
        <begin position="124"/>
        <end position="157"/>
    </location>
</feature>
<evidence type="ECO:0000256" key="2">
    <source>
        <dbReference type="SAM" id="MobiDB-lite"/>
    </source>
</evidence>
<dbReference type="OrthoDB" id="5870055at2759"/>
<evidence type="ECO:0000313" key="7">
    <source>
        <dbReference type="Proteomes" id="UP000274131"/>
    </source>
</evidence>
<proteinExistence type="predicted"/>
<evidence type="ECO:0000259" key="5">
    <source>
        <dbReference type="PROSITE" id="PS50026"/>
    </source>
</evidence>
<accession>A0A0N4V566</accession>
<keyword evidence="3" id="KW-0472">Membrane</keyword>
<dbReference type="PROSITE" id="PS50026">
    <property type="entry name" value="EGF_3"/>
    <property type="match status" value="1"/>
</dbReference>
<feature type="signal peptide" evidence="4">
    <location>
        <begin position="1"/>
        <end position="19"/>
    </location>
</feature>
<dbReference type="InterPro" id="IPR000742">
    <property type="entry name" value="EGF"/>
</dbReference>
<keyword evidence="3" id="KW-1133">Transmembrane helix</keyword>
<evidence type="ECO:0000256" key="3">
    <source>
        <dbReference type="SAM" id="Phobius"/>
    </source>
</evidence>
<sequence>MALFCCLLLIILNYHLVVAEYGHVENPARCRVKCQNHGVCVYDLNIPTDHRCICLEGIYFGEFCQYRGILFGDFEDTEDKEEELDVEPETIRSPEESIPGEHLFDKVIPADSEEDERQNDFGEPVMVDQNSADNVHGSKVTEQEVHKEPDRGKQLERSKIAEQNLAYADGSYGNYHGHNRLHYETLSETSSLGSRNQLNAQNNVDLEPEAEPESEESEDDVWMMARRPREFNHAVSVCGSCWILLVVVFGFLLAYNRQVALENGLPV</sequence>